<dbReference type="GO" id="GO:0005886">
    <property type="term" value="C:plasma membrane"/>
    <property type="evidence" value="ECO:0007669"/>
    <property type="project" value="TreeGrafter"/>
</dbReference>
<proteinExistence type="predicted"/>
<dbReference type="RefSeq" id="WP_168934495.1">
    <property type="nucleotide sequence ID" value="NZ_JABAFY010000001.1"/>
</dbReference>
<dbReference type="EMBL" id="JABAFY010000001">
    <property type="protein sequence ID" value="NME51004.1"/>
    <property type="molecule type" value="Genomic_DNA"/>
</dbReference>
<name>A0A848CBI8_9BACT</name>
<evidence type="ECO:0000256" key="1">
    <source>
        <dbReference type="SAM" id="MobiDB-lite"/>
    </source>
</evidence>
<comment type="caution">
    <text evidence="2">The sequence shown here is derived from an EMBL/GenBank/DDBJ whole genome shotgun (WGS) entry which is preliminary data.</text>
</comment>
<dbReference type="AlphaFoldDB" id="A0A848CBI8"/>
<dbReference type="GO" id="GO:0090313">
    <property type="term" value="P:regulation of protein targeting to membrane"/>
    <property type="evidence" value="ECO:0007669"/>
    <property type="project" value="TreeGrafter"/>
</dbReference>
<feature type="compositionally biased region" description="Low complexity" evidence="1">
    <location>
        <begin position="321"/>
        <end position="346"/>
    </location>
</feature>
<dbReference type="PANTHER" id="PTHR30441">
    <property type="entry name" value="DUF748 DOMAIN-CONTAINING PROTEIN"/>
    <property type="match status" value="1"/>
</dbReference>
<gene>
    <name evidence="2" type="ORF">HF854_00335</name>
</gene>
<accession>A0A848CBI8</accession>
<sequence length="1144" mass="123491">MPEPSRRLRLFLRCLAALLLGILLLAGAAMVYVQHNSVAITHALLEDFTQRTGLHLHVRSIGLSWLPPAIQADDVRIRIKELDISVRTARLRPRLTALLQGRLELEYVALQNPVLSGSLPLPTLDLRKLGSAAEGGSGDTGGLARLDGLLPGTLQIEIDQGNFSFQAQDASSLRAGNLSCVLHLRGLQDVRGKLQAGLIRNLAAGEEIPVLDLENLLVEGRSRPLRFLSDTPRLRLRTLLHLPPHLPRVRMNLDFTATAAGWQLDHDIQGDLMQDDEPIPFAVAGRLLQDRNAPQASVRRMLREVFLPDPQELAAAGKEGPATAPAPSAPRSPAADAAAAKTVPAPQVAPQPDLPAAGGTRPPVRLERIRLELGEDSATLDGNLILDKQRGPVLNGSLQAHRLSLTRWLGFARDLAPGLQMALDNITDSLLEFELDAEGLRVPYIVAHASGSRFTGSGGVARWAEPVVALDLTAPEVTLGRAIPEAVGTLPLQVYFPHGPLTSLRASRSTPLPPPDPATDLDIGYDIRLNARTVHYGPVTITGAAVVIEPGTPDKAGNGTAVIRATGDFYEGRLKGRCAIGGPSDMPTFDIDLRLDKVHGSKLVRDFDLIPVRRGMLSAQAAITSRGSDLDVFLKSMRGTVTADGSKGLLPAGGKKSLPFEKLSLRLDLQSARRDLRPTPARAGFEGRWTASLEGEDLSLTQKLDGLVWFGGKEFVAWQDLPGSLRLHLPSLEKDLLPQGMDLDADGVFSCAGPAGLKLKKATLSALGLQLKGDLDVSNGRSGLTWGGNVDLAARDLKHSLRQIRGSAPASLPASLNSLRLKGTASGTPDSLRLKDLRCSLGWQQVDGEAAVNWSGTPQLDLRLHAADFDLDRLLAEMFPDQARSKGRSKAPGAPWDLRFMKAFDAQGSLSVDRVRFMRLRMQQMTTRFSLKDGHLSVPALEGNFYNSRLRASGDFRFDRGLSYTTKVRALNINLDAASNDRNDKRAVRGLASVESEMSAHLTGSGQMPAALSGTWGVAIINGSYQNRDKAGRPGGKPTRFQRLSASGNMQGGVARSSNILYQDAEMRVRGGGRIDFNNEDLDCNLFVKTDRMQEFPVRVTGKLHDPKTSVSAGTAILYAVTSLTHGIFELLGGVMEGTWNLFR</sequence>
<organism evidence="2 3">
    <name type="scientific">Desulfovibrio piger</name>
    <dbReference type="NCBI Taxonomy" id="901"/>
    <lineage>
        <taxon>Bacteria</taxon>
        <taxon>Pseudomonadati</taxon>
        <taxon>Thermodesulfobacteriota</taxon>
        <taxon>Desulfovibrionia</taxon>
        <taxon>Desulfovibrionales</taxon>
        <taxon>Desulfovibrionaceae</taxon>
        <taxon>Desulfovibrio</taxon>
    </lineage>
</organism>
<reference evidence="2 3" key="1">
    <citation type="submission" date="2020-04" db="EMBL/GenBank/DDBJ databases">
        <authorList>
            <person name="Hitch T.C.A."/>
            <person name="Wylensek D."/>
            <person name="Clavel T."/>
        </authorList>
    </citation>
    <scope>NUCLEOTIDE SEQUENCE [LARGE SCALE GENOMIC DNA]</scope>
    <source>
        <strain evidence="2 3">PG-251-APC-1</strain>
    </source>
</reference>
<feature type="region of interest" description="Disordered" evidence="1">
    <location>
        <begin position="316"/>
        <end position="362"/>
    </location>
</feature>
<evidence type="ECO:0000313" key="3">
    <source>
        <dbReference type="Proteomes" id="UP000522333"/>
    </source>
</evidence>
<evidence type="ECO:0000313" key="2">
    <source>
        <dbReference type="EMBL" id="NME51004.1"/>
    </source>
</evidence>
<dbReference type="Proteomes" id="UP000522333">
    <property type="component" value="Unassembled WGS sequence"/>
</dbReference>
<protein>
    <recommendedName>
        <fullName evidence="4">AsmA family protein</fullName>
    </recommendedName>
</protein>
<dbReference type="PANTHER" id="PTHR30441:SF4">
    <property type="entry name" value="PROTEIN ASMA"/>
    <property type="match status" value="1"/>
</dbReference>
<dbReference type="InterPro" id="IPR052894">
    <property type="entry name" value="AsmA-related"/>
</dbReference>
<evidence type="ECO:0008006" key="4">
    <source>
        <dbReference type="Google" id="ProtNLM"/>
    </source>
</evidence>